<keyword evidence="2" id="KW-1185">Reference proteome</keyword>
<organism evidence="1 2">
    <name type="scientific">Heracleum sosnowskyi</name>
    <dbReference type="NCBI Taxonomy" id="360622"/>
    <lineage>
        <taxon>Eukaryota</taxon>
        <taxon>Viridiplantae</taxon>
        <taxon>Streptophyta</taxon>
        <taxon>Embryophyta</taxon>
        <taxon>Tracheophyta</taxon>
        <taxon>Spermatophyta</taxon>
        <taxon>Magnoliopsida</taxon>
        <taxon>eudicotyledons</taxon>
        <taxon>Gunneridae</taxon>
        <taxon>Pentapetalae</taxon>
        <taxon>asterids</taxon>
        <taxon>campanulids</taxon>
        <taxon>Apiales</taxon>
        <taxon>Apiaceae</taxon>
        <taxon>Apioideae</taxon>
        <taxon>apioid superclade</taxon>
        <taxon>Tordylieae</taxon>
        <taxon>Tordyliinae</taxon>
        <taxon>Heracleum</taxon>
    </lineage>
</organism>
<evidence type="ECO:0000313" key="1">
    <source>
        <dbReference type="EMBL" id="KAK1404609.1"/>
    </source>
</evidence>
<gene>
    <name evidence="1" type="ORF">POM88_004214</name>
</gene>
<reference evidence="1" key="1">
    <citation type="submission" date="2023-02" db="EMBL/GenBank/DDBJ databases">
        <title>Genome of toxic invasive species Heracleum sosnowskyi carries increased number of genes despite the absence of recent whole-genome duplications.</title>
        <authorList>
            <person name="Schelkunov M."/>
            <person name="Shtratnikova V."/>
            <person name="Makarenko M."/>
            <person name="Klepikova A."/>
            <person name="Omelchenko D."/>
            <person name="Novikova G."/>
            <person name="Obukhova E."/>
            <person name="Bogdanov V."/>
            <person name="Penin A."/>
            <person name="Logacheva M."/>
        </authorList>
    </citation>
    <scope>NUCLEOTIDE SEQUENCE</scope>
    <source>
        <strain evidence="1">Hsosn_3</strain>
        <tissue evidence="1">Leaf</tissue>
    </source>
</reference>
<dbReference type="AlphaFoldDB" id="A0AAD8JJE0"/>
<comment type="caution">
    <text evidence="1">The sequence shown here is derived from an EMBL/GenBank/DDBJ whole genome shotgun (WGS) entry which is preliminary data.</text>
</comment>
<sequence>MGKRNDRCVKEGKSKATNHCNRTISKEKRAICWTSGRLYYDSSLRPVIPGIRMDKQVCLAELAIRLYNIKELTHFAQVNVLKVVASYSGVIDFRITFQAFSPLGVASVFITKVRQFVSANPKIEIMFVRMKHSHSHCKNSQQDEQCLSQVIRTLSADSVNNLAPYLSQLALVMYNIFTLHVKKDAVHDISSLKVVKAIKQHVADESSDQAQLMQGFACRMCFFK</sequence>
<proteinExistence type="predicted"/>
<reference evidence="1" key="2">
    <citation type="submission" date="2023-05" db="EMBL/GenBank/DDBJ databases">
        <authorList>
            <person name="Schelkunov M.I."/>
        </authorList>
    </citation>
    <scope>NUCLEOTIDE SEQUENCE</scope>
    <source>
        <strain evidence="1">Hsosn_3</strain>
        <tissue evidence="1">Leaf</tissue>
    </source>
</reference>
<protein>
    <submittedName>
        <fullName evidence="1">Uncharacterized protein</fullName>
    </submittedName>
</protein>
<evidence type="ECO:0000313" key="2">
    <source>
        <dbReference type="Proteomes" id="UP001237642"/>
    </source>
</evidence>
<accession>A0AAD8JJE0</accession>
<dbReference type="EMBL" id="JAUIZM010000001">
    <property type="protein sequence ID" value="KAK1404609.1"/>
    <property type="molecule type" value="Genomic_DNA"/>
</dbReference>
<dbReference type="Proteomes" id="UP001237642">
    <property type="component" value="Unassembled WGS sequence"/>
</dbReference>
<name>A0AAD8JJE0_9APIA</name>